<dbReference type="Gene3D" id="2.60.40.640">
    <property type="match status" value="1"/>
</dbReference>
<feature type="domain" description="Arrestin-like N-terminal" evidence="2">
    <location>
        <begin position="9"/>
        <end position="122"/>
    </location>
</feature>
<dbReference type="AlphaFoldDB" id="A0A1E4RL89"/>
<dbReference type="OrthoDB" id="3365616at2759"/>
<sequence length="642" mass="73018">MGNGCDVKIEIDRSGTGGTFTNHDIIRGTITLTVTTSILLSYIQAKLEGITKTELHVPTMTRKGREKDRLLQDVHKVLYDTLIVFPPSNVRKVSQAKEFTLNPGNYSYPFEFKVPLNSSCSQLKGITNKVLFNMKKMDLVINNGNFNTNTLRNMAQNYYQNYAGVPSSQQNPQAHQEQQYHITSQLPPSLSLGDFASVKYYVKVTCKRASFLKANLRSFDPFVFLPLDLDSHNQPIHLGGEFEEYREVFFRKELIFKDRLPSIVAVKIPSSKSNNGSDIQFKQNNYRPPPQPKKSGTFSSMFRSSTGNSAPMSSKPSSPFSRDNAPEINMYDVPFSFEVRFRHPAFLIPTKAPSFKLFLVSNVKPSRYSLAQYGKPDDSNGLGVVYLQKLIVELVSTTTISVLENDSGSTREIHEAKHDDVINVCNNTYENLKLDLFNALKLKSLNSSVTSTQRESNAIYELEIPAKYYENSILPRHLSPSFRTCNIDRKYTLNILAGFLSEKITDFNKGSEEMTKKVKYVDINCLNIKVLSGLNLTSNLHHNALKTRLSSVSKKDQLQNYHQQQDQQQHEQQHQQHPPAFPSRPVVTPNTNSTHSIPQTSQDNEWSDSVQLPTYDDALRESTYQDDSEHYRARSRYHQHNI</sequence>
<proteinExistence type="predicted"/>
<feature type="compositionally biased region" description="Low complexity" evidence="1">
    <location>
        <begin position="558"/>
        <end position="567"/>
    </location>
</feature>
<accession>A0A1E4RL89</accession>
<evidence type="ECO:0000256" key="1">
    <source>
        <dbReference type="SAM" id="MobiDB-lite"/>
    </source>
</evidence>
<dbReference type="STRING" id="984485.A0A1E4RL89"/>
<evidence type="ECO:0000313" key="4">
    <source>
        <dbReference type="Proteomes" id="UP000095085"/>
    </source>
</evidence>
<reference evidence="4" key="1">
    <citation type="submission" date="2016-05" db="EMBL/GenBank/DDBJ databases">
        <title>Comparative genomics of biotechnologically important yeasts.</title>
        <authorList>
            <consortium name="DOE Joint Genome Institute"/>
            <person name="Riley R."/>
            <person name="Haridas S."/>
            <person name="Wolfe K.H."/>
            <person name="Lopes M.R."/>
            <person name="Hittinger C.T."/>
            <person name="Goker M."/>
            <person name="Salamov A."/>
            <person name="Wisecaver J."/>
            <person name="Long T.M."/>
            <person name="Aerts A.L."/>
            <person name="Barry K."/>
            <person name="Choi C."/>
            <person name="Clum A."/>
            <person name="Coughlan A.Y."/>
            <person name="Deshpande S."/>
            <person name="Douglass A.P."/>
            <person name="Hanson S.J."/>
            <person name="Klenk H.-P."/>
            <person name="Labutti K."/>
            <person name="Lapidus A."/>
            <person name="Lindquist E."/>
            <person name="Lipzen A."/>
            <person name="Meier-Kolthoff J.P."/>
            <person name="Ohm R.A."/>
            <person name="Otillar R.P."/>
            <person name="Pangilinan J."/>
            <person name="Peng Y."/>
            <person name="Rokas A."/>
            <person name="Rosa C.A."/>
            <person name="Scheuner C."/>
            <person name="Sibirny A.A."/>
            <person name="Slot J.C."/>
            <person name="Stielow J.B."/>
            <person name="Sun H."/>
            <person name="Kurtzman C.P."/>
            <person name="Blackwell M."/>
            <person name="Grigoriev I.V."/>
            <person name="Jeffries T.W."/>
        </authorList>
    </citation>
    <scope>NUCLEOTIDE SEQUENCE [LARGE SCALE GENOMIC DNA]</scope>
    <source>
        <strain evidence="4">NRRL Y-1933</strain>
    </source>
</reference>
<feature type="region of interest" description="Disordered" evidence="1">
    <location>
        <begin position="553"/>
        <end position="642"/>
    </location>
</feature>
<evidence type="ECO:0000259" key="2">
    <source>
        <dbReference type="Pfam" id="PF00339"/>
    </source>
</evidence>
<dbReference type="Proteomes" id="UP000095085">
    <property type="component" value="Unassembled WGS sequence"/>
</dbReference>
<feature type="compositionally biased region" description="Polar residues" evidence="1">
    <location>
        <begin position="272"/>
        <end position="286"/>
    </location>
</feature>
<evidence type="ECO:0000313" key="3">
    <source>
        <dbReference type="EMBL" id="ODV68032.1"/>
    </source>
</evidence>
<gene>
    <name evidence="3" type="ORF">HYPBUDRAFT_138109</name>
</gene>
<keyword evidence="4" id="KW-1185">Reference proteome</keyword>
<dbReference type="Pfam" id="PF00339">
    <property type="entry name" value="Arrestin_N"/>
    <property type="match status" value="1"/>
</dbReference>
<dbReference type="InterPro" id="IPR011021">
    <property type="entry name" value="Arrestin-like_N"/>
</dbReference>
<feature type="region of interest" description="Disordered" evidence="1">
    <location>
        <begin position="272"/>
        <end position="323"/>
    </location>
</feature>
<dbReference type="GeneID" id="30994208"/>
<organism evidence="3 4">
    <name type="scientific">Hyphopichia burtonii NRRL Y-1933</name>
    <dbReference type="NCBI Taxonomy" id="984485"/>
    <lineage>
        <taxon>Eukaryota</taxon>
        <taxon>Fungi</taxon>
        <taxon>Dikarya</taxon>
        <taxon>Ascomycota</taxon>
        <taxon>Saccharomycotina</taxon>
        <taxon>Pichiomycetes</taxon>
        <taxon>Debaryomycetaceae</taxon>
        <taxon>Hyphopichia</taxon>
    </lineage>
</organism>
<name>A0A1E4RL89_9ASCO</name>
<protein>
    <recommendedName>
        <fullName evidence="2">Arrestin-like N-terminal domain-containing protein</fullName>
    </recommendedName>
</protein>
<dbReference type="EMBL" id="KV454540">
    <property type="protein sequence ID" value="ODV68032.1"/>
    <property type="molecule type" value="Genomic_DNA"/>
</dbReference>
<feature type="compositionally biased region" description="Polar residues" evidence="1">
    <location>
        <begin position="294"/>
        <end position="321"/>
    </location>
</feature>
<dbReference type="RefSeq" id="XP_020077099.1">
    <property type="nucleotide sequence ID" value="XM_020219658.1"/>
</dbReference>
<feature type="compositionally biased region" description="Polar residues" evidence="1">
    <location>
        <begin position="588"/>
        <end position="612"/>
    </location>
</feature>
<dbReference type="InterPro" id="IPR014752">
    <property type="entry name" value="Arrestin-like_C"/>
</dbReference>
<feature type="compositionally biased region" description="Basic residues" evidence="1">
    <location>
        <begin position="633"/>
        <end position="642"/>
    </location>
</feature>
<dbReference type="CDD" id="cd22952">
    <property type="entry name" value="ART10-like"/>
    <property type="match status" value="1"/>
</dbReference>